<keyword evidence="3" id="KW-1185">Reference proteome</keyword>
<dbReference type="CDD" id="cd00093">
    <property type="entry name" value="HTH_XRE"/>
    <property type="match status" value="1"/>
</dbReference>
<reference evidence="3" key="1">
    <citation type="submission" date="2015-08" db="EMBL/GenBank/DDBJ databases">
        <title>Complete Genome Sequence of Azospirillum thiophilum BV-S.</title>
        <authorList>
            <person name="Fomenkov A."/>
            <person name="Vincze T."/>
            <person name="Grabovich M."/>
            <person name="Dubinina G."/>
            <person name="Orlova M."/>
            <person name="Belousova E."/>
            <person name="Roberts R.J."/>
        </authorList>
    </citation>
    <scope>NUCLEOTIDE SEQUENCE [LARGE SCALE GENOMIC DNA]</scope>
    <source>
        <strain evidence="3">BV-S</strain>
    </source>
</reference>
<dbReference type="EMBL" id="CP012408">
    <property type="protein sequence ID" value="ALG75765.1"/>
    <property type="molecule type" value="Genomic_DNA"/>
</dbReference>
<dbReference type="Pfam" id="PF01381">
    <property type="entry name" value="HTH_3"/>
    <property type="match status" value="1"/>
</dbReference>
<evidence type="ECO:0000313" key="3">
    <source>
        <dbReference type="Proteomes" id="UP000069935"/>
    </source>
</evidence>
<name>A0AAC8W625_9PROT</name>
<evidence type="ECO:0000313" key="2">
    <source>
        <dbReference type="EMBL" id="ALG75765.1"/>
    </source>
</evidence>
<dbReference type="InterPro" id="IPR001387">
    <property type="entry name" value="Cro/C1-type_HTH"/>
</dbReference>
<gene>
    <name evidence="2" type="ORF">AL072_32715</name>
</gene>
<dbReference type="Gene3D" id="1.10.260.40">
    <property type="entry name" value="lambda repressor-like DNA-binding domains"/>
    <property type="match status" value="1"/>
</dbReference>
<accession>A0AAC8W625</accession>
<dbReference type="KEGG" id="ati:AL072_32715"/>
<dbReference type="PROSITE" id="PS50943">
    <property type="entry name" value="HTH_CROC1"/>
    <property type="match status" value="1"/>
</dbReference>
<sequence>MIQELTEVGLDAALHEPPETVDVKALREREGMSQEEFALWYGLDVSTLRNWEQGRSQPDRTSRTMLHMISVSPRQVRESLDRAIAAE</sequence>
<proteinExistence type="predicted"/>
<dbReference type="Proteomes" id="UP000069935">
    <property type="component" value="Chromosome 8"/>
</dbReference>
<dbReference type="SUPFAM" id="SSF47413">
    <property type="entry name" value="lambda repressor-like DNA-binding domains"/>
    <property type="match status" value="1"/>
</dbReference>
<dbReference type="AlphaFoldDB" id="A0AAC8W625"/>
<reference evidence="2 3" key="2">
    <citation type="journal article" date="2016" name="Genome Announc.">
        <title>Complete Genome Sequence of a Strain of Azospirillum thiophilum Isolated from a Sulfide Spring.</title>
        <authorList>
            <person name="Fomenkov A."/>
            <person name="Vincze T."/>
            <person name="Grabovich M."/>
            <person name="Anton B.P."/>
            <person name="Dubinina G."/>
            <person name="Orlova M."/>
            <person name="Belousova E."/>
            <person name="Roberts R.J."/>
        </authorList>
    </citation>
    <scope>NUCLEOTIDE SEQUENCE [LARGE SCALE GENOMIC DNA]</scope>
    <source>
        <strain evidence="2 3">BV-S</strain>
    </source>
</reference>
<dbReference type="InterPro" id="IPR010982">
    <property type="entry name" value="Lambda_DNA-bd_dom_sf"/>
</dbReference>
<dbReference type="GO" id="GO:0003677">
    <property type="term" value="F:DNA binding"/>
    <property type="evidence" value="ECO:0007669"/>
    <property type="project" value="InterPro"/>
</dbReference>
<protein>
    <recommendedName>
        <fullName evidence="1">HTH cro/C1-type domain-containing protein</fullName>
    </recommendedName>
</protein>
<evidence type="ECO:0000259" key="1">
    <source>
        <dbReference type="PROSITE" id="PS50943"/>
    </source>
</evidence>
<organism evidence="2 3">
    <name type="scientific">Azospirillum thiophilum</name>
    <dbReference type="NCBI Taxonomy" id="528244"/>
    <lineage>
        <taxon>Bacteria</taxon>
        <taxon>Pseudomonadati</taxon>
        <taxon>Pseudomonadota</taxon>
        <taxon>Alphaproteobacteria</taxon>
        <taxon>Rhodospirillales</taxon>
        <taxon>Azospirillaceae</taxon>
        <taxon>Azospirillum</taxon>
    </lineage>
</organism>
<feature type="domain" description="HTH cro/C1-type" evidence="1">
    <location>
        <begin position="23"/>
        <end position="59"/>
    </location>
</feature>